<dbReference type="Proteomes" id="UP000236621">
    <property type="component" value="Unassembled WGS sequence"/>
</dbReference>
<protein>
    <submittedName>
        <fullName evidence="2">Uncharacterized protein</fullName>
    </submittedName>
</protein>
<evidence type="ECO:0000256" key="1">
    <source>
        <dbReference type="SAM" id="MobiDB-lite"/>
    </source>
</evidence>
<name>A0A2K3Q6A0_9HYPO</name>
<dbReference type="EMBL" id="NRSZ01001161">
    <property type="protein sequence ID" value="PNY23057.1"/>
    <property type="molecule type" value="Genomic_DNA"/>
</dbReference>
<gene>
    <name evidence="2" type="ORF">TCAP_06991</name>
</gene>
<organism evidence="2 3">
    <name type="scientific">Tolypocladium capitatum</name>
    <dbReference type="NCBI Taxonomy" id="45235"/>
    <lineage>
        <taxon>Eukaryota</taxon>
        <taxon>Fungi</taxon>
        <taxon>Dikarya</taxon>
        <taxon>Ascomycota</taxon>
        <taxon>Pezizomycotina</taxon>
        <taxon>Sordariomycetes</taxon>
        <taxon>Hypocreomycetidae</taxon>
        <taxon>Hypocreales</taxon>
        <taxon>Ophiocordycipitaceae</taxon>
        <taxon>Tolypocladium</taxon>
    </lineage>
</organism>
<comment type="caution">
    <text evidence="2">The sequence shown here is derived from an EMBL/GenBank/DDBJ whole genome shotgun (WGS) entry which is preliminary data.</text>
</comment>
<proteinExistence type="predicted"/>
<evidence type="ECO:0000313" key="3">
    <source>
        <dbReference type="Proteomes" id="UP000236621"/>
    </source>
</evidence>
<sequence>MAHLARKRDYGHIHWMVETTSSRRDSVKTSLLVWVYCKNNLLTPSRATFFQRFSNHHRPPPRRLDGGSGKDSPRFHSPIGNPPP</sequence>
<keyword evidence="3" id="KW-1185">Reference proteome</keyword>
<reference evidence="2 3" key="1">
    <citation type="submission" date="2017-08" db="EMBL/GenBank/DDBJ databases">
        <title>Harnessing the power of phylogenomics to disentangle the directionality and signatures of interkingdom host jumping in the parasitic fungal genus Tolypocladium.</title>
        <authorList>
            <person name="Quandt C.A."/>
            <person name="Patterson W."/>
            <person name="Spatafora J.W."/>
        </authorList>
    </citation>
    <scope>NUCLEOTIDE SEQUENCE [LARGE SCALE GENOMIC DNA]</scope>
    <source>
        <strain evidence="2 3">CBS 113982</strain>
    </source>
</reference>
<accession>A0A2K3Q6A0</accession>
<dbReference type="AlphaFoldDB" id="A0A2K3Q6A0"/>
<feature type="non-terminal residue" evidence="2">
    <location>
        <position position="84"/>
    </location>
</feature>
<feature type="region of interest" description="Disordered" evidence="1">
    <location>
        <begin position="53"/>
        <end position="84"/>
    </location>
</feature>
<evidence type="ECO:0000313" key="2">
    <source>
        <dbReference type="EMBL" id="PNY23057.1"/>
    </source>
</evidence>